<dbReference type="InterPro" id="IPR050389">
    <property type="entry name" value="LysR-type_TF"/>
</dbReference>
<gene>
    <name evidence="5" type="ORF">AB4874_11315</name>
</gene>
<accession>A0ABV3TKY4</accession>
<reference evidence="5 6" key="1">
    <citation type="journal article" date="2011" name="Int. J. Syst. Evol. Microbiol.">
        <title>Zhongshania antarctica gen. nov., sp. nov. and Zhongshania guokunii sp. nov., gammaproteobacteria respectively isolated from coastal attached (fast) ice and surface seawater of the Antarctic.</title>
        <authorList>
            <person name="Li H.J."/>
            <person name="Zhang X.Y."/>
            <person name="Chen C.X."/>
            <person name="Zhang Y.J."/>
            <person name="Gao Z.M."/>
            <person name="Yu Y."/>
            <person name="Chen X.L."/>
            <person name="Chen B."/>
            <person name="Zhang Y.Z."/>
        </authorList>
    </citation>
    <scope>NUCLEOTIDE SEQUENCE [LARGE SCALE GENOMIC DNA]</scope>
    <source>
        <strain evidence="5 6">15-R06ZXC-3</strain>
    </source>
</reference>
<evidence type="ECO:0000256" key="4">
    <source>
        <dbReference type="ARBA" id="ARBA00023163"/>
    </source>
</evidence>
<name>A0ABV3TKY4_9RHOB</name>
<evidence type="ECO:0000256" key="1">
    <source>
        <dbReference type="ARBA" id="ARBA00009437"/>
    </source>
</evidence>
<dbReference type="Proteomes" id="UP001557465">
    <property type="component" value="Unassembled WGS sequence"/>
</dbReference>
<comment type="similarity">
    <text evidence="1">Belongs to the LysR transcriptional regulatory family.</text>
</comment>
<comment type="caution">
    <text evidence="5">The sequence shown here is derived from an EMBL/GenBank/DDBJ whole genome shotgun (WGS) entry which is preliminary data.</text>
</comment>
<keyword evidence="4" id="KW-0804">Transcription</keyword>
<dbReference type="PANTHER" id="PTHR30118:SF15">
    <property type="entry name" value="TRANSCRIPTIONAL REGULATORY PROTEIN"/>
    <property type="match status" value="1"/>
</dbReference>
<protein>
    <recommendedName>
        <fullName evidence="7">LysR substrate-binding domain-containing protein</fullName>
    </recommendedName>
</protein>
<evidence type="ECO:0000256" key="3">
    <source>
        <dbReference type="ARBA" id="ARBA00023125"/>
    </source>
</evidence>
<evidence type="ECO:0008006" key="7">
    <source>
        <dbReference type="Google" id="ProtNLM"/>
    </source>
</evidence>
<dbReference type="SUPFAM" id="SSF53850">
    <property type="entry name" value="Periplasmic binding protein-like II"/>
    <property type="match status" value="1"/>
</dbReference>
<keyword evidence="2" id="KW-0805">Transcription regulation</keyword>
<evidence type="ECO:0000256" key="2">
    <source>
        <dbReference type="ARBA" id="ARBA00023015"/>
    </source>
</evidence>
<organism evidence="5 6">
    <name type="scientific">Thioclava arctica</name>
    <dbReference type="NCBI Taxonomy" id="3238301"/>
    <lineage>
        <taxon>Bacteria</taxon>
        <taxon>Pseudomonadati</taxon>
        <taxon>Pseudomonadota</taxon>
        <taxon>Alphaproteobacteria</taxon>
        <taxon>Rhodobacterales</taxon>
        <taxon>Paracoccaceae</taxon>
        <taxon>Thioclava</taxon>
    </lineage>
</organism>
<dbReference type="EMBL" id="JBFRYC010000006">
    <property type="protein sequence ID" value="MEX1662231.1"/>
    <property type="molecule type" value="Genomic_DNA"/>
</dbReference>
<evidence type="ECO:0000313" key="6">
    <source>
        <dbReference type="Proteomes" id="UP001557465"/>
    </source>
</evidence>
<dbReference type="RefSeq" id="WP_368392200.1">
    <property type="nucleotide sequence ID" value="NZ_JBFRYC010000006.1"/>
</dbReference>
<sequence length="149" mass="16752">MHSNEIEELEKITFFDESYVVAMRRDHTAAQGFDMVKSHTWPDTTMWGRGDMHTSLNVPLANMGQQRRIEAVVPSFQLIPSMLAQTDYMAMLTKHGFDLNAPPSLIGFAPPIEKDGFPLHLVHLASHTRQTSDCGVEHVIAEIRRIAAP</sequence>
<proteinExistence type="inferred from homology"/>
<evidence type="ECO:0000313" key="5">
    <source>
        <dbReference type="EMBL" id="MEX1662231.1"/>
    </source>
</evidence>
<keyword evidence="6" id="KW-1185">Reference proteome</keyword>
<dbReference type="Gene3D" id="3.40.190.10">
    <property type="entry name" value="Periplasmic binding protein-like II"/>
    <property type="match status" value="2"/>
</dbReference>
<dbReference type="PANTHER" id="PTHR30118">
    <property type="entry name" value="HTH-TYPE TRANSCRIPTIONAL REGULATOR LEUO-RELATED"/>
    <property type="match status" value="1"/>
</dbReference>
<keyword evidence="3" id="KW-0238">DNA-binding</keyword>